<name>A0ABU4Z9X8_9HYPH</name>
<dbReference type="EMBL" id="JAVIJC010000050">
    <property type="protein sequence ID" value="MDX8496084.1"/>
    <property type="molecule type" value="Genomic_DNA"/>
</dbReference>
<evidence type="ECO:0000313" key="1">
    <source>
        <dbReference type="EMBL" id="MDX8496084.1"/>
    </source>
</evidence>
<comment type="caution">
    <text evidence="1">The sequence shown here is derived from an EMBL/GenBank/DDBJ whole genome shotgun (WGS) entry which is preliminary data.</text>
</comment>
<proteinExistence type="predicted"/>
<protein>
    <submittedName>
        <fullName evidence="1">Uncharacterized protein</fullName>
    </submittedName>
</protein>
<reference evidence="1 2" key="1">
    <citation type="submission" date="2023-08" db="EMBL/GenBank/DDBJ databases">
        <title>Implementing the SeqCode for naming new Mesorhizobium species isolated from Vachellia karroo root nodules.</title>
        <authorList>
            <person name="Van Lill M."/>
        </authorList>
    </citation>
    <scope>NUCLEOTIDE SEQUENCE [LARGE SCALE GENOMIC DNA]</scope>
    <source>
        <strain evidence="1 2">VK22B</strain>
    </source>
</reference>
<keyword evidence="2" id="KW-1185">Reference proteome</keyword>
<evidence type="ECO:0000313" key="2">
    <source>
        <dbReference type="Proteomes" id="UP001271249"/>
    </source>
</evidence>
<gene>
    <name evidence="1" type="ORF">RFN29_31560</name>
</gene>
<organism evidence="1 2">
    <name type="scientific">Mesorhizobium captivum</name>
    <dbReference type="NCBI Taxonomy" id="3072319"/>
    <lineage>
        <taxon>Bacteria</taxon>
        <taxon>Pseudomonadati</taxon>
        <taxon>Pseudomonadota</taxon>
        <taxon>Alphaproteobacteria</taxon>
        <taxon>Hyphomicrobiales</taxon>
        <taxon>Phyllobacteriaceae</taxon>
        <taxon>Mesorhizobium</taxon>
    </lineage>
</organism>
<sequence length="56" mass="6367">MRWPLVVIALIIGLILWDHFANDNAYTADVERSFSSLQMPGGWRAPAITFHDPLDQ</sequence>
<accession>A0ABU4Z9X8</accession>
<dbReference type="RefSeq" id="WP_320229787.1">
    <property type="nucleotide sequence ID" value="NZ_JAVIJB010000046.1"/>
</dbReference>
<dbReference type="Proteomes" id="UP001271249">
    <property type="component" value="Unassembled WGS sequence"/>
</dbReference>